<reference evidence="7" key="1">
    <citation type="submission" date="2019-04" db="EMBL/GenBank/DDBJ databases">
        <title>Nocardioides xinjiangensis sp. nov.</title>
        <authorList>
            <person name="Liu S."/>
        </authorList>
    </citation>
    <scope>NUCLEOTIDE SEQUENCE [LARGE SCALE GENOMIC DNA]</scope>
    <source>
        <strain evidence="7">18</strain>
    </source>
</reference>
<keyword evidence="3" id="KW-0460">Magnesium</keyword>
<dbReference type="EMBL" id="STGY01000056">
    <property type="protein sequence ID" value="THV40522.1"/>
    <property type="molecule type" value="Genomic_DNA"/>
</dbReference>
<sequence length="274" mass="30233">MGRAGAGHPGRLHVRGRHCPLHRQIHATGQPEDRQQTRLSDADLRSWRPLEALAGTRGQGVPRRMAGGPGNSVARVGDGGSGADTRGMIEPEPIRRRCARVLLVDEDDRLLLFFSDGFVAPGVQYYVTVGGGIEDGETLAEAAVREVFEETGLRLRTDELGPVAARTEGYWSDSPDLLIYSRDAYFFARVPHFEPIRDRLVGTEGAEFTEARWLTLDQLRAADALVFPGRVADLLSQLLDGTIPIAPLDIPWGAWCWDTDRGWTATERPSILER</sequence>
<dbReference type="InterPro" id="IPR000086">
    <property type="entry name" value="NUDIX_hydrolase_dom"/>
</dbReference>
<protein>
    <submittedName>
        <fullName evidence="6">NUDIX domain-containing protein</fullName>
    </submittedName>
</protein>
<dbReference type="OrthoDB" id="9804442at2"/>
<dbReference type="Gene3D" id="3.90.79.10">
    <property type="entry name" value="Nucleoside Triphosphate Pyrophosphohydrolase"/>
    <property type="match status" value="1"/>
</dbReference>
<gene>
    <name evidence="6" type="ORF">FAB82_14730</name>
</gene>
<dbReference type="Pfam" id="PF00293">
    <property type="entry name" value="NUDIX"/>
    <property type="match status" value="1"/>
</dbReference>
<evidence type="ECO:0000256" key="3">
    <source>
        <dbReference type="ARBA" id="ARBA00022842"/>
    </source>
</evidence>
<keyword evidence="7" id="KW-1185">Reference proteome</keyword>
<comment type="caution">
    <text evidence="6">The sequence shown here is derived from an EMBL/GenBank/DDBJ whole genome shotgun (WGS) entry which is preliminary data.</text>
</comment>
<feature type="region of interest" description="Disordered" evidence="4">
    <location>
        <begin position="25"/>
        <end position="44"/>
    </location>
</feature>
<dbReference type="SUPFAM" id="SSF55811">
    <property type="entry name" value="Nudix"/>
    <property type="match status" value="1"/>
</dbReference>
<feature type="compositionally biased region" description="Basic and acidic residues" evidence="4">
    <location>
        <begin position="31"/>
        <end position="44"/>
    </location>
</feature>
<dbReference type="CDD" id="cd04685">
    <property type="entry name" value="NUDIX_Hydrolase"/>
    <property type="match status" value="1"/>
</dbReference>
<evidence type="ECO:0000259" key="5">
    <source>
        <dbReference type="PROSITE" id="PS51462"/>
    </source>
</evidence>
<comment type="cofactor">
    <cofactor evidence="1">
        <name>Mg(2+)</name>
        <dbReference type="ChEBI" id="CHEBI:18420"/>
    </cofactor>
</comment>
<dbReference type="PROSITE" id="PS51462">
    <property type="entry name" value="NUDIX"/>
    <property type="match status" value="1"/>
</dbReference>
<evidence type="ECO:0000313" key="6">
    <source>
        <dbReference type="EMBL" id="THV40522.1"/>
    </source>
</evidence>
<evidence type="ECO:0000256" key="1">
    <source>
        <dbReference type="ARBA" id="ARBA00001946"/>
    </source>
</evidence>
<dbReference type="PANTHER" id="PTHR43046:SF12">
    <property type="entry name" value="GDP-MANNOSE MANNOSYL HYDROLASE"/>
    <property type="match status" value="1"/>
</dbReference>
<dbReference type="InterPro" id="IPR015797">
    <property type="entry name" value="NUDIX_hydrolase-like_dom_sf"/>
</dbReference>
<evidence type="ECO:0000313" key="7">
    <source>
        <dbReference type="Proteomes" id="UP000308760"/>
    </source>
</evidence>
<reference evidence="6 7" key="2">
    <citation type="submission" date="2019-05" db="EMBL/GenBank/DDBJ databases">
        <title>Glycomyces buryatensis sp. nov.</title>
        <authorList>
            <person name="Nikitina E."/>
        </authorList>
    </citation>
    <scope>NUCLEOTIDE SEQUENCE [LARGE SCALE GENOMIC DNA]</scope>
    <source>
        <strain evidence="6 7">18</strain>
    </source>
</reference>
<organism evidence="6 7">
    <name type="scientific">Glycomyces buryatensis</name>
    <dbReference type="NCBI Taxonomy" id="2570927"/>
    <lineage>
        <taxon>Bacteria</taxon>
        <taxon>Bacillati</taxon>
        <taxon>Actinomycetota</taxon>
        <taxon>Actinomycetes</taxon>
        <taxon>Glycomycetales</taxon>
        <taxon>Glycomycetaceae</taxon>
        <taxon>Glycomyces</taxon>
    </lineage>
</organism>
<dbReference type="AlphaFoldDB" id="A0A4S8QC42"/>
<name>A0A4S8QC42_9ACTN</name>
<dbReference type="Proteomes" id="UP000308760">
    <property type="component" value="Unassembled WGS sequence"/>
</dbReference>
<evidence type="ECO:0000256" key="4">
    <source>
        <dbReference type="SAM" id="MobiDB-lite"/>
    </source>
</evidence>
<dbReference type="PROSITE" id="PS00893">
    <property type="entry name" value="NUDIX_BOX"/>
    <property type="match status" value="1"/>
</dbReference>
<evidence type="ECO:0000256" key="2">
    <source>
        <dbReference type="ARBA" id="ARBA00022801"/>
    </source>
</evidence>
<proteinExistence type="predicted"/>
<accession>A0A4S8QC42</accession>
<dbReference type="InterPro" id="IPR020084">
    <property type="entry name" value="NUDIX_hydrolase_CS"/>
</dbReference>
<dbReference type="PANTHER" id="PTHR43046">
    <property type="entry name" value="GDP-MANNOSE MANNOSYL HYDROLASE"/>
    <property type="match status" value="1"/>
</dbReference>
<feature type="domain" description="Nudix hydrolase" evidence="5">
    <location>
        <begin position="94"/>
        <end position="237"/>
    </location>
</feature>
<feature type="region of interest" description="Disordered" evidence="4">
    <location>
        <begin position="52"/>
        <end position="88"/>
    </location>
</feature>
<keyword evidence="2" id="KW-0378">Hydrolase</keyword>
<dbReference type="GO" id="GO:0016787">
    <property type="term" value="F:hydrolase activity"/>
    <property type="evidence" value="ECO:0007669"/>
    <property type="project" value="UniProtKB-KW"/>
</dbReference>